<sequence>MKTYNTKLLFKLRLWAMSLIVLSIGLVPDTLSQGNKDTHISFSGRSSSRHVHIEKGRLNSYELKYRGTIELTDDDTDIKSISPGGYFKVSKTTFGNKRSIYIENKGGQLVKEYYVGRRQEPFIPDGKAWLADILPEVIRNTGIGAEKRVLRIYRKSGVNGVLNEISKIDGDYVKGIYFDALLDQASLNDGDKVRILEGISEEMNSSYEQSKLLTNHSGEFIKSQKSAEAFFRSASEISSDYEKGKVLKAAFNEADVEGAAFGEALEAISTISSDYEASKLLMHVLASKDLDDERFQEVIEIVGDISSDYEKGKILNELSDDKDLSDKRFKLLLDSYSEISSNYEKAKVLKRLIDEQDLNDFKVEEILEAAEHLSSGYESRNVLKKLIQEAEFNDENFETLLESVDDISSSYDKTNVYKQILSDLDLEDDELMSIIDYVSKVSSNYEKSGLLIIIAKKIPKGNTKLREAFIDAAKSISSDYEYGKVMRSLNG</sequence>
<accession>A0ABT8KUG4</accession>
<name>A0ABT8KUG4_9BACT</name>
<dbReference type="RefSeq" id="WP_346754444.1">
    <property type="nucleotide sequence ID" value="NZ_JAUJEA010000011.1"/>
</dbReference>
<evidence type="ECO:0000313" key="2">
    <source>
        <dbReference type="Proteomes" id="UP001172082"/>
    </source>
</evidence>
<organism evidence="1 2">
    <name type="scientific">Splendidivirga corallicola</name>
    <dbReference type="NCBI Taxonomy" id="3051826"/>
    <lineage>
        <taxon>Bacteria</taxon>
        <taxon>Pseudomonadati</taxon>
        <taxon>Bacteroidota</taxon>
        <taxon>Cytophagia</taxon>
        <taxon>Cytophagales</taxon>
        <taxon>Splendidivirgaceae</taxon>
        <taxon>Splendidivirga</taxon>
    </lineage>
</organism>
<evidence type="ECO:0000313" key="1">
    <source>
        <dbReference type="EMBL" id="MDN5204421.1"/>
    </source>
</evidence>
<gene>
    <name evidence="1" type="ORF">QQ008_23715</name>
</gene>
<comment type="caution">
    <text evidence="1">The sequence shown here is derived from an EMBL/GenBank/DDBJ whole genome shotgun (WGS) entry which is preliminary data.</text>
</comment>
<protein>
    <submittedName>
        <fullName evidence="1">Uncharacterized protein</fullName>
    </submittedName>
</protein>
<keyword evidence="2" id="KW-1185">Reference proteome</keyword>
<dbReference type="Proteomes" id="UP001172082">
    <property type="component" value="Unassembled WGS sequence"/>
</dbReference>
<dbReference type="EMBL" id="JAUJEA010000011">
    <property type="protein sequence ID" value="MDN5204421.1"/>
    <property type="molecule type" value="Genomic_DNA"/>
</dbReference>
<proteinExistence type="predicted"/>
<reference evidence="1" key="1">
    <citation type="submission" date="2023-06" db="EMBL/GenBank/DDBJ databases">
        <title>Genomic of Parafulvivirga corallium.</title>
        <authorList>
            <person name="Wang G."/>
        </authorList>
    </citation>
    <scope>NUCLEOTIDE SEQUENCE</scope>
    <source>
        <strain evidence="1">BMA10</strain>
    </source>
</reference>